<dbReference type="AlphaFoldDB" id="A0A1G1YUG5"/>
<name>A0A1G1YUG5_9BACT</name>
<feature type="transmembrane region" description="Helical" evidence="1">
    <location>
        <begin position="116"/>
        <end position="140"/>
    </location>
</feature>
<feature type="transmembrane region" description="Helical" evidence="1">
    <location>
        <begin position="39"/>
        <end position="56"/>
    </location>
</feature>
<evidence type="ECO:0000256" key="1">
    <source>
        <dbReference type="SAM" id="Phobius"/>
    </source>
</evidence>
<dbReference type="EMBL" id="MHIP01000016">
    <property type="protein sequence ID" value="OGY55047.1"/>
    <property type="molecule type" value="Genomic_DNA"/>
</dbReference>
<comment type="caution">
    <text evidence="2">The sequence shown here is derived from an EMBL/GenBank/DDBJ whole genome shotgun (WGS) entry which is preliminary data.</text>
</comment>
<accession>A0A1G1YUG5</accession>
<feature type="transmembrane region" description="Helical" evidence="1">
    <location>
        <begin position="12"/>
        <end position="33"/>
    </location>
</feature>
<keyword evidence="1" id="KW-1133">Transmembrane helix</keyword>
<evidence type="ECO:0000313" key="3">
    <source>
        <dbReference type="Proteomes" id="UP000176512"/>
    </source>
</evidence>
<proteinExistence type="predicted"/>
<evidence type="ECO:0000313" key="2">
    <source>
        <dbReference type="EMBL" id="OGY55047.1"/>
    </source>
</evidence>
<protein>
    <recommendedName>
        <fullName evidence="4">Prepilin type IV endopeptidase peptidase domain-containing protein</fullName>
    </recommendedName>
</protein>
<evidence type="ECO:0008006" key="4">
    <source>
        <dbReference type="Google" id="ProtNLM"/>
    </source>
</evidence>
<keyword evidence="1" id="KW-0472">Membrane</keyword>
<sequence>MFVYVRRHIPIKPFMIGYLALVLVLSSVMFAAYDRLWQGAVIVVLCAAFDVVWTYLRNRIWYIPYSSFISGLIMALVGTSSGSGVLGLAAVSFFAVFSKQVIHLSRLRHIFNPAAFSLFVFSFLGALYPALNIFMATWWARFSLSMAFYYSNTRGTAR</sequence>
<organism evidence="2 3">
    <name type="scientific">Candidatus Buchananbacteria bacterium RIFCSPLOWO2_01_FULL_46_12</name>
    <dbReference type="NCBI Taxonomy" id="1797546"/>
    <lineage>
        <taxon>Bacteria</taxon>
        <taxon>Candidatus Buchananiibacteriota</taxon>
    </lineage>
</organism>
<keyword evidence="1" id="KW-0812">Transmembrane</keyword>
<dbReference type="Proteomes" id="UP000176512">
    <property type="component" value="Unassembled WGS sequence"/>
</dbReference>
<reference evidence="2 3" key="1">
    <citation type="journal article" date="2016" name="Nat. Commun.">
        <title>Thousands of microbial genomes shed light on interconnected biogeochemical processes in an aquifer system.</title>
        <authorList>
            <person name="Anantharaman K."/>
            <person name="Brown C.T."/>
            <person name="Hug L.A."/>
            <person name="Sharon I."/>
            <person name="Castelle C.J."/>
            <person name="Probst A.J."/>
            <person name="Thomas B.C."/>
            <person name="Singh A."/>
            <person name="Wilkins M.J."/>
            <person name="Karaoz U."/>
            <person name="Brodie E.L."/>
            <person name="Williams K.H."/>
            <person name="Hubbard S.S."/>
            <person name="Banfield J.F."/>
        </authorList>
    </citation>
    <scope>NUCLEOTIDE SEQUENCE [LARGE SCALE GENOMIC DNA]</scope>
</reference>
<gene>
    <name evidence="2" type="ORF">A3A24_03650</name>
</gene>
<feature type="transmembrane region" description="Helical" evidence="1">
    <location>
        <begin position="68"/>
        <end position="96"/>
    </location>
</feature>